<reference evidence="2 3" key="1">
    <citation type="submission" date="2020-10" db="EMBL/GenBank/DDBJ databases">
        <title>Complete genome sequence of Paludibaculum fermentans P105T, a facultatively anaerobic acidobacterium capable of dissimilatory Fe(III) reduction.</title>
        <authorList>
            <person name="Dedysh S.N."/>
            <person name="Beletsky A.V."/>
            <person name="Kulichevskaya I.S."/>
            <person name="Mardanov A.V."/>
            <person name="Ravin N.V."/>
        </authorList>
    </citation>
    <scope>NUCLEOTIDE SEQUENCE [LARGE SCALE GENOMIC DNA]</scope>
    <source>
        <strain evidence="2 3">P105</strain>
    </source>
</reference>
<accession>A0A7S7NLL4</accession>
<feature type="signal peptide" evidence="1">
    <location>
        <begin position="1"/>
        <end position="26"/>
    </location>
</feature>
<dbReference type="AlphaFoldDB" id="A0A7S7NLL4"/>
<evidence type="ECO:0008006" key="4">
    <source>
        <dbReference type="Google" id="ProtNLM"/>
    </source>
</evidence>
<keyword evidence="3" id="KW-1185">Reference proteome</keyword>
<organism evidence="2 3">
    <name type="scientific">Paludibaculum fermentans</name>
    <dbReference type="NCBI Taxonomy" id="1473598"/>
    <lineage>
        <taxon>Bacteria</taxon>
        <taxon>Pseudomonadati</taxon>
        <taxon>Acidobacteriota</taxon>
        <taxon>Terriglobia</taxon>
        <taxon>Bryobacterales</taxon>
        <taxon>Bryobacteraceae</taxon>
        <taxon>Paludibaculum</taxon>
    </lineage>
</organism>
<proteinExistence type="predicted"/>
<dbReference type="KEGG" id="pfer:IRI77_24030"/>
<dbReference type="EMBL" id="CP063849">
    <property type="protein sequence ID" value="QOY85871.1"/>
    <property type="molecule type" value="Genomic_DNA"/>
</dbReference>
<protein>
    <recommendedName>
        <fullName evidence="4">Ricin B lectin domain-containing protein</fullName>
    </recommendedName>
</protein>
<dbReference type="SUPFAM" id="SSF50370">
    <property type="entry name" value="Ricin B-like lectins"/>
    <property type="match status" value="1"/>
</dbReference>
<keyword evidence="1" id="KW-0732">Signal</keyword>
<name>A0A7S7NLL4_PALFE</name>
<evidence type="ECO:0000256" key="1">
    <source>
        <dbReference type="SAM" id="SignalP"/>
    </source>
</evidence>
<sequence>MTPIRLIRSAIALVAAAVAFSPQIGAADHYDGNLYVTSVAQAPNGGLWIQVNDKVNSGRTIVSGGAPVFESVDAPGSIVGVPGKNGYWVISKRGDIHARGEAPMLCEGHLSKCSNYPASPSSMNYISHAAASPDGGGFWALGYDGQVWTVGTAQPYGDARGEAHIYGTAIAPTPSGKGYYILKNDGGVHARGDAVFFGSTGGHFNRKYNGLVLSRTAGGTVNGYWMLEQDGGVHAYGDAVFLGSTGGKSSRITSLFPVDGGVRYGWVTYDGKIELSTSYRRGPVTTSEHDLSPVWTLQGDVDKPGAELHAFTLGSGPVDSWIFWPVKWMGAPVYQLRHERNGLCVEASGARLVQAVCHANFNDSVAQAFRLYAGAGENMYLAPAERAQYSIAKMPGRSRLEISITDATVWRTLNTTTVTAEGTGAQWQTGGAAGNLTTLGAPGIQAPPRRWAVATTAPVPNSTVRFVSMETGHCAEQRWNITTYYLYQSPCQPAVQPQMFRLAPDGVNTYRINFASVDGFGAAPASNGGVMFTVVSKRWGMELTNLP</sequence>
<feature type="chain" id="PRO_5032342282" description="Ricin B lectin domain-containing protein" evidence="1">
    <location>
        <begin position="27"/>
        <end position="547"/>
    </location>
</feature>
<evidence type="ECO:0000313" key="3">
    <source>
        <dbReference type="Proteomes" id="UP000593892"/>
    </source>
</evidence>
<dbReference type="Proteomes" id="UP000593892">
    <property type="component" value="Chromosome"/>
</dbReference>
<evidence type="ECO:0000313" key="2">
    <source>
        <dbReference type="EMBL" id="QOY85871.1"/>
    </source>
</evidence>
<dbReference type="InterPro" id="IPR035992">
    <property type="entry name" value="Ricin_B-like_lectins"/>
</dbReference>
<gene>
    <name evidence="2" type="ORF">IRI77_24030</name>
</gene>
<dbReference type="RefSeq" id="WP_194447541.1">
    <property type="nucleotide sequence ID" value="NZ_CP063849.1"/>
</dbReference>